<dbReference type="Proteomes" id="UP000058925">
    <property type="component" value="Chromosome"/>
</dbReference>
<protein>
    <submittedName>
        <fullName evidence="1">Uncharacterized protein</fullName>
    </submittedName>
</protein>
<name>A0A654M0C1_9ARCH</name>
<organism evidence="1 2">
    <name type="scientific">Candidatus Nitrosocosmicus oleophilus</name>
    <dbReference type="NCBI Taxonomy" id="1353260"/>
    <lineage>
        <taxon>Archaea</taxon>
        <taxon>Nitrososphaerota</taxon>
        <taxon>Nitrososphaeria</taxon>
        <taxon>Nitrososphaerales</taxon>
        <taxon>Nitrososphaeraceae</taxon>
        <taxon>Candidatus Nitrosocosmicus</taxon>
    </lineage>
</organism>
<dbReference type="AlphaFoldDB" id="A0A654M0C1"/>
<sequence length="72" mass="8277">MRKVLQADGDYLYGSRKISNTCATSLVIFIGDLYSILEKVIPSRVDSTINRVQNFLFHDKPRVIPKDYIDDI</sequence>
<dbReference type="RefSeq" id="WP_196818394.1">
    <property type="nucleotide sequence ID" value="NZ_CP012850.1"/>
</dbReference>
<dbReference type="GeneID" id="60421842"/>
<reference evidence="2" key="1">
    <citation type="submission" date="2015-10" db="EMBL/GenBank/DDBJ databases">
        <title>Niche specialization of a soil ammonia-oxidizing archaeon, Candidatus Nitrosocosmicus oleophilus.</title>
        <authorList>
            <person name="Jung M.-Y."/>
            <person name="Rhee S.-K."/>
        </authorList>
    </citation>
    <scope>NUCLEOTIDE SEQUENCE [LARGE SCALE GENOMIC DNA]</scope>
    <source>
        <strain evidence="2">MY3</strain>
    </source>
</reference>
<dbReference type="KEGG" id="taa:NMY3_01850"/>
<evidence type="ECO:0000313" key="1">
    <source>
        <dbReference type="EMBL" id="ALI36053.1"/>
    </source>
</evidence>
<accession>A0A654M0C1</accession>
<gene>
    <name evidence="1" type="ORF">NMY3_01850</name>
</gene>
<proteinExistence type="predicted"/>
<dbReference type="EMBL" id="CP012850">
    <property type="protein sequence ID" value="ALI36053.1"/>
    <property type="molecule type" value="Genomic_DNA"/>
</dbReference>
<evidence type="ECO:0000313" key="2">
    <source>
        <dbReference type="Proteomes" id="UP000058925"/>
    </source>
</evidence>
<keyword evidence="2" id="KW-1185">Reference proteome</keyword>